<evidence type="ECO:0000256" key="4">
    <source>
        <dbReference type="ARBA" id="ARBA00022833"/>
    </source>
</evidence>
<feature type="domain" description="C2H2-type" evidence="7">
    <location>
        <begin position="273"/>
        <end position="301"/>
    </location>
</feature>
<sequence length="513" mass="60200">MEKPLKHMKMEPVSTITDISNVVENHVQNVETMIDTNVVEMIVVSEQEHQSSEQQLGDDHDMETSNEEFDATNHSLRISRHFITLLDEYRFLMSCLMNTCNCHSNFDYQFFLRKLEDRYNKLTNLVSDDSSVSELLSQHEETTIEQLMEQSSINRMQDHKPIPASFIHRVRICERPKSSSIMNKDIITIDDDDNDDDDDDQNEENNDEGGFFELPKFDISLKDAQIAYKCSHSKCEFLSFSQDDLVDHLKDHLSGTSTTIKAGDIEAKREIVYVCDQCGKEFAGQKWLDNHIDNVHTYTRLFHCDFPACTYSSKFRCVMEDHKRRHKKSKDFKCTWQGCDSEFVTRRDMVAHVNFYHKGIKNYQCAWPSCEASFKDSNRLKHHYYTHTGERPYKCDVCDASFKQAPHLHKHKRIHTLGIQQSTTMSTRSSSGMYICPEPDCQRKFRTANDLERHQRMLEHRSLIVKMEDDVHHIYQCVMADCQQLFHNQDDLEQHINDKHSYKYNNTIKIESV</sequence>
<dbReference type="Gene3D" id="3.30.160.60">
    <property type="entry name" value="Classic Zinc Finger"/>
    <property type="match status" value="5"/>
</dbReference>
<evidence type="ECO:0000313" key="8">
    <source>
        <dbReference type="EMBL" id="KAH7639518.1"/>
    </source>
</evidence>
<dbReference type="InterPro" id="IPR036236">
    <property type="entry name" value="Znf_C2H2_sf"/>
</dbReference>
<evidence type="ECO:0000256" key="5">
    <source>
        <dbReference type="PROSITE-ProRule" id="PRU00042"/>
    </source>
</evidence>
<proteinExistence type="predicted"/>
<dbReference type="PANTHER" id="PTHR19818:SF159">
    <property type="entry name" value="C2H2-TYPE DOMAIN-CONTAINING PROTEIN"/>
    <property type="match status" value="1"/>
</dbReference>
<evidence type="ECO:0000256" key="2">
    <source>
        <dbReference type="ARBA" id="ARBA00022737"/>
    </source>
</evidence>
<feature type="domain" description="C2H2-type" evidence="7">
    <location>
        <begin position="434"/>
        <end position="460"/>
    </location>
</feature>
<dbReference type="GO" id="GO:0045944">
    <property type="term" value="P:positive regulation of transcription by RNA polymerase II"/>
    <property type="evidence" value="ECO:0007669"/>
    <property type="project" value="UniProtKB-ARBA"/>
</dbReference>
<dbReference type="GO" id="GO:0005634">
    <property type="term" value="C:nucleus"/>
    <property type="evidence" value="ECO:0007669"/>
    <property type="project" value="UniProtKB-ARBA"/>
</dbReference>
<dbReference type="SUPFAM" id="SSF57667">
    <property type="entry name" value="beta-beta-alpha zinc fingers"/>
    <property type="match status" value="3"/>
</dbReference>
<dbReference type="GO" id="GO:0008270">
    <property type="term" value="F:zinc ion binding"/>
    <property type="evidence" value="ECO:0007669"/>
    <property type="project" value="UniProtKB-KW"/>
</dbReference>
<dbReference type="OrthoDB" id="6077919at2759"/>
<evidence type="ECO:0000256" key="3">
    <source>
        <dbReference type="ARBA" id="ARBA00022771"/>
    </source>
</evidence>
<dbReference type="Pfam" id="PF00096">
    <property type="entry name" value="zf-C2H2"/>
    <property type="match status" value="3"/>
</dbReference>
<gene>
    <name evidence="8" type="ORF">HUG17_3551</name>
</gene>
<dbReference type="PANTHER" id="PTHR19818">
    <property type="entry name" value="ZINC FINGER PROTEIN ZIC AND GLI"/>
    <property type="match status" value="1"/>
</dbReference>
<name>A0A9D4SF93_DERFA</name>
<keyword evidence="2" id="KW-0677">Repeat</keyword>
<feature type="region of interest" description="Disordered" evidence="6">
    <location>
        <begin position="184"/>
        <end position="211"/>
    </location>
</feature>
<feature type="domain" description="C2H2-type" evidence="7">
    <location>
        <begin position="475"/>
        <end position="505"/>
    </location>
</feature>
<dbReference type="Proteomes" id="UP000828236">
    <property type="component" value="Unassembled WGS sequence"/>
</dbReference>
<feature type="compositionally biased region" description="Basic and acidic residues" evidence="6">
    <location>
        <begin position="47"/>
        <end position="63"/>
    </location>
</feature>
<dbReference type="EMBL" id="SDOV01000007">
    <property type="protein sequence ID" value="KAH7639518.1"/>
    <property type="molecule type" value="Genomic_DNA"/>
</dbReference>
<comment type="caution">
    <text evidence="8">The sequence shown here is derived from an EMBL/GenBank/DDBJ whole genome shotgun (WGS) entry which is preliminary data.</text>
</comment>
<dbReference type="GO" id="GO:0000978">
    <property type="term" value="F:RNA polymerase II cis-regulatory region sequence-specific DNA binding"/>
    <property type="evidence" value="ECO:0007669"/>
    <property type="project" value="TreeGrafter"/>
</dbReference>
<dbReference type="InterPro" id="IPR050329">
    <property type="entry name" value="GLI_C2H2-zinc-finger"/>
</dbReference>
<feature type="compositionally biased region" description="Acidic residues" evidence="6">
    <location>
        <begin position="188"/>
        <end position="207"/>
    </location>
</feature>
<evidence type="ECO:0000256" key="6">
    <source>
        <dbReference type="SAM" id="MobiDB-lite"/>
    </source>
</evidence>
<keyword evidence="3 5" id="KW-0863">Zinc-finger</keyword>
<keyword evidence="1" id="KW-0479">Metal-binding</keyword>
<evidence type="ECO:0000256" key="1">
    <source>
        <dbReference type="ARBA" id="ARBA00022723"/>
    </source>
</evidence>
<dbReference type="FunFam" id="3.30.160.60:FF:000072">
    <property type="entry name" value="zinc finger protein 143 isoform X1"/>
    <property type="match status" value="1"/>
</dbReference>
<feature type="region of interest" description="Disordered" evidence="6">
    <location>
        <begin position="47"/>
        <end position="70"/>
    </location>
</feature>
<feature type="domain" description="C2H2-type" evidence="7">
    <location>
        <begin position="332"/>
        <end position="362"/>
    </location>
</feature>
<protein>
    <submittedName>
        <fullName evidence="8">Zinc finger domain-containing protein 23</fullName>
    </submittedName>
</protein>
<dbReference type="FunFam" id="3.30.160.60:FF:000624">
    <property type="entry name" value="zinc finger protein 697"/>
    <property type="match status" value="1"/>
</dbReference>
<evidence type="ECO:0000259" key="7">
    <source>
        <dbReference type="PROSITE" id="PS50157"/>
    </source>
</evidence>
<dbReference type="PROSITE" id="PS00028">
    <property type="entry name" value="ZINC_FINGER_C2H2_1"/>
    <property type="match status" value="6"/>
</dbReference>
<reference evidence="8" key="1">
    <citation type="submission" date="2020-06" db="EMBL/GenBank/DDBJ databases">
        <authorList>
            <person name="Ji K."/>
            <person name="Li J."/>
        </authorList>
    </citation>
    <scope>NUCLEOTIDE SEQUENCE</scope>
    <source>
        <strain evidence="8">JKM2019</strain>
        <tissue evidence="8">Whole body</tissue>
    </source>
</reference>
<dbReference type="GO" id="GO:0000981">
    <property type="term" value="F:DNA-binding transcription factor activity, RNA polymerase II-specific"/>
    <property type="evidence" value="ECO:0007669"/>
    <property type="project" value="TreeGrafter"/>
</dbReference>
<dbReference type="InterPro" id="IPR013087">
    <property type="entry name" value="Znf_C2H2_type"/>
</dbReference>
<dbReference type="PROSITE" id="PS50157">
    <property type="entry name" value="ZINC_FINGER_C2H2_2"/>
    <property type="match status" value="6"/>
</dbReference>
<feature type="domain" description="C2H2-type" evidence="7">
    <location>
        <begin position="393"/>
        <end position="416"/>
    </location>
</feature>
<accession>A0A9D4SF93</accession>
<reference evidence="8" key="2">
    <citation type="journal article" date="2021" name="World Allergy Organ. J.">
        <title>Chromosome-level assembly of Dermatophagoides farinae genome and transcriptome reveals two novel allergens Der f 37 and Der f 39.</title>
        <authorList>
            <person name="Chen J."/>
            <person name="Cai Z."/>
            <person name="Fan D."/>
            <person name="Hu J."/>
            <person name="Hou Y."/>
            <person name="He Y."/>
            <person name="Zhang Z."/>
            <person name="Zhao Z."/>
            <person name="Gao P."/>
            <person name="Hu W."/>
            <person name="Sun J."/>
            <person name="Li J."/>
            <person name="Ji K."/>
        </authorList>
    </citation>
    <scope>NUCLEOTIDE SEQUENCE</scope>
    <source>
        <strain evidence="8">JKM2019</strain>
    </source>
</reference>
<dbReference type="SMART" id="SM00355">
    <property type="entry name" value="ZnF_C2H2"/>
    <property type="match status" value="8"/>
</dbReference>
<keyword evidence="4" id="KW-0862">Zinc</keyword>
<feature type="domain" description="C2H2-type" evidence="7">
    <location>
        <begin position="363"/>
        <end position="392"/>
    </location>
</feature>
<dbReference type="AlphaFoldDB" id="A0A9D4SF93"/>
<organism evidence="8">
    <name type="scientific">Dermatophagoides farinae</name>
    <name type="common">American house dust mite</name>
    <dbReference type="NCBI Taxonomy" id="6954"/>
    <lineage>
        <taxon>Eukaryota</taxon>
        <taxon>Metazoa</taxon>
        <taxon>Ecdysozoa</taxon>
        <taxon>Arthropoda</taxon>
        <taxon>Chelicerata</taxon>
        <taxon>Arachnida</taxon>
        <taxon>Acari</taxon>
        <taxon>Acariformes</taxon>
        <taxon>Sarcoptiformes</taxon>
        <taxon>Astigmata</taxon>
        <taxon>Psoroptidia</taxon>
        <taxon>Analgoidea</taxon>
        <taxon>Pyroglyphidae</taxon>
        <taxon>Dermatophagoidinae</taxon>
        <taxon>Dermatophagoides</taxon>
    </lineage>
</organism>